<protein>
    <submittedName>
        <fullName evidence="3">D-inositol-3-phosphate glycosyltransferase</fullName>
    </submittedName>
</protein>
<dbReference type="EMBL" id="BAABRO010000003">
    <property type="protein sequence ID" value="GAA5506368.1"/>
    <property type="molecule type" value="Genomic_DNA"/>
</dbReference>
<sequence>MGWLLTEPIALGQTLKGIFVTPLPSPPLAHEQDRKLRVLYDLSVMGAARVTNKSRTGVFRVVEQVAKYLLGRQDIDVAWTAYGNINHLDDVIEIARSDPEFHRDVISMPFARHTVETLSKPIRYLAATHAYPLVRPALPLIERLRNQTTFNSKLANGFDILHSPFNALPDLPPQRSLTRFLTVYDLIAIKFPQFFEPDACERFQHTINAIRSEDWVLCISEWTRNDLLNYRPDLDPEQVRVTPLAAANNFSRCHDAEQIEATKLALGIPQQARYFLSVSTLEPRKNLRHLVSVFQQVHRELDDQTYLVLVGTKGWHIEEFLNDIAADTLGKIIVTGYVDDAQLAPLYSGAMAFVYPSLYEGFGLPPLEAMQCGTPVITSDNSSLPEVVGDAGILVPAESTESLANALIQLFHDADLRDRLSEKGIARAEKFTWQRCGELTVQAYKDAINNR</sequence>
<accession>A0ABP9VME7</accession>
<dbReference type="Gene3D" id="3.40.50.2000">
    <property type="entry name" value="Glycogen Phosphorylase B"/>
    <property type="match status" value="1"/>
</dbReference>
<feature type="domain" description="Glycosyl transferase family 1" evidence="2">
    <location>
        <begin position="264"/>
        <end position="425"/>
    </location>
</feature>
<reference evidence="3 4" key="1">
    <citation type="submission" date="2024-02" db="EMBL/GenBank/DDBJ databases">
        <title>Rhodopirellula caenicola NBRC 110016.</title>
        <authorList>
            <person name="Ichikawa N."/>
            <person name="Katano-Makiyama Y."/>
            <person name="Hidaka K."/>
        </authorList>
    </citation>
    <scope>NUCLEOTIDE SEQUENCE [LARGE SCALE GENOMIC DNA]</scope>
    <source>
        <strain evidence="3 4">NBRC 110016</strain>
    </source>
</reference>
<dbReference type="Proteomes" id="UP001416858">
    <property type="component" value="Unassembled WGS sequence"/>
</dbReference>
<name>A0ABP9VME7_9BACT</name>
<keyword evidence="4" id="KW-1185">Reference proteome</keyword>
<dbReference type="PANTHER" id="PTHR46401">
    <property type="entry name" value="GLYCOSYLTRANSFERASE WBBK-RELATED"/>
    <property type="match status" value="1"/>
</dbReference>
<proteinExistence type="predicted"/>
<dbReference type="Pfam" id="PF00534">
    <property type="entry name" value="Glycos_transf_1"/>
    <property type="match status" value="1"/>
</dbReference>
<gene>
    <name evidence="3" type="primary">mshA_7</name>
    <name evidence="3" type="ORF">Rcae01_01820</name>
</gene>
<dbReference type="CDD" id="cd03809">
    <property type="entry name" value="GT4_MtfB-like"/>
    <property type="match status" value="1"/>
</dbReference>
<keyword evidence="1" id="KW-0808">Transferase</keyword>
<evidence type="ECO:0000313" key="3">
    <source>
        <dbReference type="EMBL" id="GAA5506368.1"/>
    </source>
</evidence>
<evidence type="ECO:0000313" key="4">
    <source>
        <dbReference type="Proteomes" id="UP001416858"/>
    </source>
</evidence>
<evidence type="ECO:0000256" key="1">
    <source>
        <dbReference type="ARBA" id="ARBA00022679"/>
    </source>
</evidence>
<comment type="caution">
    <text evidence="3">The sequence shown here is derived from an EMBL/GenBank/DDBJ whole genome shotgun (WGS) entry which is preliminary data.</text>
</comment>
<dbReference type="PANTHER" id="PTHR46401:SF2">
    <property type="entry name" value="GLYCOSYLTRANSFERASE WBBK-RELATED"/>
    <property type="match status" value="1"/>
</dbReference>
<evidence type="ECO:0000259" key="2">
    <source>
        <dbReference type="Pfam" id="PF00534"/>
    </source>
</evidence>
<dbReference type="SUPFAM" id="SSF53756">
    <property type="entry name" value="UDP-Glycosyltransferase/glycogen phosphorylase"/>
    <property type="match status" value="1"/>
</dbReference>
<organism evidence="3 4">
    <name type="scientific">Novipirellula caenicola</name>
    <dbReference type="NCBI Taxonomy" id="1536901"/>
    <lineage>
        <taxon>Bacteria</taxon>
        <taxon>Pseudomonadati</taxon>
        <taxon>Planctomycetota</taxon>
        <taxon>Planctomycetia</taxon>
        <taxon>Pirellulales</taxon>
        <taxon>Pirellulaceae</taxon>
        <taxon>Novipirellula</taxon>
    </lineage>
</organism>
<dbReference type="InterPro" id="IPR001296">
    <property type="entry name" value="Glyco_trans_1"/>
</dbReference>